<feature type="domain" description="DUF7918" evidence="1">
    <location>
        <begin position="14"/>
        <end position="221"/>
    </location>
</feature>
<gene>
    <name evidence="2" type="ORF">BDN70DRAFT_878591</name>
</gene>
<dbReference type="PANTHER" id="PTHR36223">
    <property type="entry name" value="BETA-LACTAMASE-TYPE TRANSPEPTIDASE FOLD DOMAIN CONTAINING PROTEIN"/>
    <property type="match status" value="1"/>
</dbReference>
<dbReference type="AlphaFoldDB" id="A0A9P5Z3J5"/>
<organism evidence="2 3">
    <name type="scientific">Pholiota conissans</name>
    <dbReference type="NCBI Taxonomy" id="109636"/>
    <lineage>
        <taxon>Eukaryota</taxon>
        <taxon>Fungi</taxon>
        <taxon>Dikarya</taxon>
        <taxon>Basidiomycota</taxon>
        <taxon>Agaricomycotina</taxon>
        <taxon>Agaricomycetes</taxon>
        <taxon>Agaricomycetidae</taxon>
        <taxon>Agaricales</taxon>
        <taxon>Agaricineae</taxon>
        <taxon>Strophariaceae</taxon>
        <taxon>Pholiota</taxon>
    </lineage>
</organism>
<comment type="caution">
    <text evidence="2">The sequence shown here is derived from an EMBL/GenBank/DDBJ whole genome shotgun (WGS) entry which is preliminary data.</text>
</comment>
<accession>A0A9P5Z3J5</accession>
<reference evidence="2" key="1">
    <citation type="submission" date="2020-11" db="EMBL/GenBank/DDBJ databases">
        <authorList>
            <consortium name="DOE Joint Genome Institute"/>
            <person name="Ahrendt S."/>
            <person name="Riley R."/>
            <person name="Andreopoulos W."/>
            <person name="Labutti K."/>
            <person name="Pangilinan J."/>
            <person name="Ruiz-Duenas F.J."/>
            <person name="Barrasa J.M."/>
            <person name="Sanchez-Garcia M."/>
            <person name="Camarero S."/>
            <person name="Miyauchi S."/>
            <person name="Serrano A."/>
            <person name="Linde D."/>
            <person name="Babiker R."/>
            <person name="Drula E."/>
            <person name="Ayuso-Fernandez I."/>
            <person name="Pacheco R."/>
            <person name="Padilla G."/>
            <person name="Ferreira P."/>
            <person name="Barriuso J."/>
            <person name="Kellner H."/>
            <person name="Castanera R."/>
            <person name="Alfaro M."/>
            <person name="Ramirez L."/>
            <person name="Pisabarro A.G."/>
            <person name="Kuo A."/>
            <person name="Tritt A."/>
            <person name="Lipzen A."/>
            <person name="He G."/>
            <person name="Yan M."/>
            <person name="Ng V."/>
            <person name="Cullen D."/>
            <person name="Martin F."/>
            <person name="Rosso M.-N."/>
            <person name="Henrissat B."/>
            <person name="Hibbett D."/>
            <person name="Martinez A.T."/>
            <person name="Grigoriev I.V."/>
        </authorList>
    </citation>
    <scope>NUCLEOTIDE SEQUENCE</scope>
    <source>
        <strain evidence="2">CIRM-BRFM 674</strain>
    </source>
</reference>
<evidence type="ECO:0000313" key="3">
    <source>
        <dbReference type="Proteomes" id="UP000807469"/>
    </source>
</evidence>
<dbReference type="Proteomes" id="UP000807469">
    <property type="component" value="Unassembled WGS sequence"/>
</dbReference>
<sequence length="336" mass="38075">MQNPAGGRLTYNGFEAWVAIDDKPLPQFSIEYDEAKREYSAWIPSEAGKKFAVHYRKVQRNKFSYRAKLFLDGTSGDSLIHNKHEQNRGGDVKTMSSMEVSTIETVDFMFNSAVLTDEDEYLDHPSCLGIGEIKLILSLAKVARREPPKHRDPGDRKLPEIPKIHERSKKGLVHQIKFSEVKSKPYRAYGKTKLKSIEEPVTFIFRYRSMDVLQANGIAPRPIPPIETNTQLTAETSQHAAAHVKDEDEVDELEDDDDEISVKERELLAALENVRKQKRALRGGSRPAKKVKTEHVSTLIPGEVIDLTEELDSILPFKMKRESARPIISKGVIDLT</sequence>
<keyword evidence="3" id="KW-1185">Reference proteome</keyword>
<proteinExistence type="predicted"/>
<dbReference type="Pfam" id="PF25534">
    <property type="entry name" value="DUF7918"/>
    <property type="match status" value="1"/>
</dbReference>
<dbReference type="EMBL" id="MU155209">
    <property type="protein sequence ID" value="KAF9479625.1"/>
    <property type="molecule type" value="Genomic_DNA"/>
</dbReference>
<dbReference type="PANTHER" id="PTHR36223:SF1">
    <property type="entry name" value="TRANSCRIPTION ELONGATION FACTOR EAF N-TERMINAL DOMAIN-CONTAINING PROTEIN"/>
    <property type="match status" value="1"/>
</dbReference>
<dbReference type="InterPro" id="IPR057678">
    <property type="entry name" value="DUF7918"/>
</dbReference>
<name>A0A9P5Z3J5_9AGAR</name>
<protein>
    <recommendedName>
        <fullName evidence="1">DUF7918 domain-containing protein</fullName>
    </recommendedName>
</protein>
<evidence type="ECO:0000313" key="2">
    <source>
        <dbReference type="EMBL" id="KAF9479625.1"/>
    </source>
</evidence>
<dbReference type="OrthoDB" id="3364132at2759"/>
<evidence type="ECO:0000259" key="1">
    <source>
        <dbReference type="Pfam" id="PF25534"/>
    </source>
</evidence>